<dbReference type="AlphaFoldDB" id="A0A024GFS5"/>
<feature type="region of interest" description="Disordered" evidence="1">
    <location>
        <begin position="746"/>
        <end position="766"/>
    </location>
</feature>
<gene>
    <name evidence="2" type="ORF">BN9_062650</name>
</gene>
<name>A0A024GFS5_9STRA</name>
<dbReference type="Proteomes" id="UP000053237">
    <property type="component" value="Unassembled WGS sequence"/>
</dbReference>
<organism evidence="2 3">
    <name type="scientific">Albugo candida</name>
    <dbReference type="NCBI Taxonomy" id="65357"/>
    <lineage>
        <taxon>Eukaryota</taxon>
        <taxon>Sar</taxon>
        <taxon>Stramenopiles</taxon>
        <taxon>Oomycota</taxon>
        <taxon>Peronosporomycetes</taxon>
        <taxon>Albuginales</taxon>
        <taxon>Albuginaceae</taxon>
        <taxon>Albugo</taxon>
    </lineage>
</organism>
<accession>A0A024GFS5</accession>
<dbReference type="PANTHER" id="PTHR21705">
    <property type="entry name" value="RAI16 PROTEIN-RELATED"/>
    <property type="match status" value="1"/>
</dbReference>
<dbReference type="InParanoid" id="A0A024GFS5"/>
<dbReference type="Pfam" id="PF10257">
    <property type="entry name" value="RAI16-like"/>
    <property type="match status" value="1"/>
</dbReference>
<evidence type="ECO:0000313" key="2">
    <source>
        <dbReference type="EMBL" id="CCI45368.1"/>
    </source>
</evidence>
<sequence>MGWIKNRMKVAAIKAHDALAQGIDIMAPALYSTKTKEFQKRWLLICRYLTSIETIKPENQEKLISDSHILDILHKMTSILAAEERVSDRLKMSFTAQTEQEIIERPCMKYLMEKEIVLYICELGANDAPRGMLMVAIRFMSALLENVDAEVIFDEEQILESLWQLVQVAGVREAKDDHIRKALMYLLNRLWKQLRAHPLRIKQCFKLDDSCTDRKILESSSENCVAFTQLLPHISAEGEIGAECREALIIASSISQEDLVHFIVKCTPFCQYVVNIISIEFKTLIETPSGTESDSRGYGDINNSENAKLVRFKTHLKFCCLLAAVGHYETDGASIASIITEEFQERFLNGPFMSAFIDKSLPGACTTTMYAHVILDVLVSCNSTLQSNPILYTFAKFFFQETSKADQDDTQLSALILNRIDTSPSCLTVLTIDLVTSFLELDDPQIDQWILGYEPLVSVAEKQKEIEHKLLKTGTVNFASRFPYSFIASNIDLYEQQIDKQELETAEQPSLSLLSYIVEAEIMTTRRARPPSISYSDVEASCLQDARLRSESTEHFSQLSEAHRSKGRTNIDALGRKMGLPLPTHPQNFPYSEFSSRQNAEKATARIFKVIFSRLEKLLEASTDENLALSGLISILARNEKCFDQIFDMEEKHTKSIRSALETVHAVAVERICALSDGQQHLELVQKLLVGGRNDSPDALINDAEDRWITAFIILQEILKELCSILYVYEHRGAILSTRVRTKADSNKAQNNQKITPPMDRNRKDPECDLGADDVLLNETDSGELFENASREFESLLLEAEISMNEILEYRDKK</sequence>
<proteinExistence type="predicted"/>
<dbReference type="OrthoDB" id="5350595at2759"/>
<dbReference type="PANTHER" id="PTHR21705:SF11">
    <property type="entry name" value="FHIP FAMILY PROTEIN CG3558"/>
    <property type="match status" value="1"/>
</dbReference>
<evidence type="ECO:0000256" key="1">
    <source>
        <dbReference type="SAM" id="MobiDB-lite"/>
    </source>
</evidence>
<comment type="caution">
    <text evidence="2">The sequence shown here is derived from an EMBL/GenBank/DDBJ whole genome shotgun (WGS) entry which is preliminary data.</text>
</comment>
<keyword evidence="3" id="KW-1185">Reference proteome</keyword>
<dbReference type="EMBL" id="CAIX01000097">
    <property type="protein sequence ID" value="CCI45368.1"/>
    <property type="molecule type" value="Genomic_DNA"/>
</dbReference>
<dbReference type="InterPro" id="IPR019384">
    <property type="entry name" value="FHIP"/>
</dbReference>
<evidence type="ECO:0000313" key="3">
    <source>
        <dbReference type="Proteomes" id="UP000053237"/>
    </source>
</evidence>
<protein>
    <submittedName>
        <fullName evidence="2">Uncharacterized protein</fullName>
    </submittedName>
</protein>
<reference evidence="2 3" key="1">
    <citation type="submission" date="2012-05" db="EMBL/GenBank/DDBJ databases">
        <title>Recombination and specialization in a pathogen metapopulation.</title>
        <authorList>
            <person name="Gardiner A."/>
            <person name="Kemen E."/>
            <person name="Schultz-Larsen T."/>
            <person name="MacLean D."/>
            <person name="Van Oosterhout C."/>
            <person name="Jones J.D.G."/>
        </authorList>
    </citation>
    <scope>NUCLEOTIDE SEQUENCE [LARGE SCALE GENOMIC DNA]</scope>
    <source>
        <strain evidence="2 3">Ac Nc2</strain>
    </source>
</reference>